<reference evidence="1" key="1">
    <citation type="submission" date="2016-04" db="EMBL/GenBank/DDBJ databases">
        <authorList>
            <person name="Calderon-Fernandez G.M.Sr."/>
        </authorList>
    </citation>
    <scope>NUCLEOTIDE SEQUENCE</scope>
    <source>
        <strain evidence="1">Int1</strain>
        <tissue evidence="1">Integument</tissue>
    </source>
</reference>
<accession>A0A161N1U7</accession>
<organism evidence="1">
    <name type="scientific">Triatoma infestans</name>
    <name type="common">Assassin bug</name>
    <dbReference type="NCBI Taxonomy" id="30076"/>
    <lineage>
        <taxon>Eukaryota</taxon>
        <taxon>Metazoa</taxon>
        <taxon>Ecdysozoa</taxon>
        <taxon>Arthropoda</taxon>
        <taxon>Hexapoda</taxon>
        <taxon>Insecta</taxon>
        <taxon>Pterygota</taxon>
        <taxon>Neoptera</taxon>
        <taxon>Paraneoptera</taxon>
        <taxon>Hemiptera</taxon>
        <taxon>Heteroptera</taxon>
        <taxon>Panheteroptera</taxon>
        <taxon>Cimicomorpha</taxon>
        <taxon>Reduviidae</taxon>
        <taxon>Triatominae</taxon>
        <taxon>Triatoma</taxon>
    </lineage>
</organism>
<evidence type="ECO:0000313" key="1">
    <source>
        <dbReference type="EMBL" id="JAS01172.1"/>
    </source>
</evidence>
<dbReference type="EMBL" id="GEMB01002006">
    <property type="protein sequence ID" value="JAS01172.1"/>
    <property type="molecule type" value="Transcribed_RNA"/>
</dbReference>
<dbReference type="AlphaFoldDB" id="A0A161N1U7"/>
<name>A0A161N1U7_TRIIF</name>
<proteinExistence type="predicted"/>
<protein>
    <submittedName>
        <fullName evidence="1">Lian-aa1 retrotransposon protein</fullName>
    </submittedName>
</protein>
<sequence>MIKDWRVSPEASISDHRMIRFSLGIDPITLASYRNPRRADWVYILALLKIN</sequence>
<reference evidence="1" key="2">
    <citation type="journal article" date="2017" name="J. Med. Entomol.">
        <title>Transcriptome Analysis of the Triatoma infestans (Hemiptera: Reduviidae) Integument.</title>
        <authorList>
            <person name="Calderon-Fernandez G.M."/>
            <person name="Moriconi D.E."/>
            <person name="Dulbecco A.B."/>
            <person name="Juarez M.P."/>
        </authorList>
    </citation>
    <scope>NUCLEOTIDE SEQUENCE</scope>
    <source>
        <strain evidence="1">Int1</strain>
        <tissue evidence="1">Integument</tissue>
    </source>
</reference>